<keyword evidence="1" id="KW-0812">Transmembrane</keyword>
<dbReference type="AlphaFoldDB" id="A0A4R4ADD9"/>
<accession>A0A4R4ADD9</accession>
<feature type="transmembrane region" description="Helical" evidence="1">
    <location>
        <begin position="6"/>
        <end position="25"/>
    </location>
</feature>
<keyword evidence="1" id="KW-0472">Membrane</keyword>
<name>A0A4R4ADD9_MARGR</name>
<feature type="transmembrane region" description="Helical" evidence="1">
    <location>
        <begin position="37"/>
        <end position="56"/>
    </location>
</feature>
<feature type="transmembrane region" description="Helical" evidence="1">
    <location>
        <begin position="85"/>
        <end position="101"/>
    </location>
</feature>
<comment type="caution">
    <text evidence="2">The sequence shown here is derived from an EMBL/GenBank/DDBJ whole genome shotgun (WGS) entry which is preliminary data.</text>
</comment>
<evidence type="ECO:0000313" key="2">
    <source>
        <dbReference type="EMBL" id="TCW36894.1"/>
    </source>
</evidence>
<dbReference type="Pfam" id="PF05437">
    <property type="entry name" value="AzlD"/>
    <property type="match status" value="1"/>
</dbReference>
<protein>
    <submittedName>
        <fullName evidence="2">Branched-subunit amino acid transport protein</fullName>
    </submittedName>
</protein>
<sequence>MSLFDLLALTLVIFASRYLFLEPALPLRLNRHLRGMLRYAGPAVLTAIWGPVVFIHGEPGRFALALPELAAATLAALLAWRTHRVLLTVTLSMTLYFLLRLW</sequence>
<gene>
    <name evidence="2" type="ORF">EDC29_10386</name>
</gene>
<dbReference type="Proteomes" id="UP000295247">
    <property type="component" value="Unassembled WGS sequence"/>
</dbReference>
<keyword evidence="1" id="KW-1133">Transmembrane helix</keyword>
<dbReference type="RefSeq" id="WP_123139520.1">
    <property type="nucleotide sequence ID" value="NZ_NRRH01000014.1"/>
</dbReference>
<reference evidence="2 3" key="1">
    <citation type="submission" date="2019-03" db="EMBL/GenBank/DDBJ databases">
        <title>Genomic Encyclopedia of Type Strains, Phase IV (KMG-IV): sequencing the most valuable type-strain genomes for metagenomic binning, comparative biology and taxonomic classification.</title>
        <authorList>
            <person name="Goeker M."/>
        </authorList>
    </citation>
    <scope>NUCLEOTIDE SEQUENCE [LARGE SCALE GENOMIC DNA]</scope>
    <source>
        <strain evidence="2 3">DSM 203</strain>
    </source>
</reference>
<proteinExistence type="predicted"/>
<organism evidence="2 3">
    <name type="scientific">Marichromatium gracile</name>
    <name type="common">Chromatium gracile</name>
    <dbReference type="NCBI Taxonomy" id="1048"/>
    <lineage>
        <taxon>Bacteria</taxon>
        <taxon>Pseudomonadati</taxon>
        <taxon>Pseudomonadota</taxon>
        <taxon>Gammaproteobacteria</taxon>
        <taxon>Chromatiales</taxon>
        <taxon>Chromatiaceae</taxon>
        <taxon>Marichromatium</taxon>
    </lineage>
</organism>
<dbReference type="EMBL" id="SMDC01000003">
    <property type="protein sequence ID" value="TCW36894.1"/>
    <property type="molecule type" value="Genomic_DNA"/>
</dbReference>
<evidence type="ECO:0000313" key="3">
    <source>
        <dbReference type="Proteomes" id="UP000295247"/>
    </source>
</evidence>
<dbReference type="InterPro" id="IPR008407">
    <property type="entry name" value="Brnchd-chn_aa_trnsp_AzlD"/>
</dbReference>
<evidence type="ECO:0000256" key="1">
    <source>
        <dbReference type="SAM" id="Phobius"/>
    </source>
</evidence>